<dbReference type="PANTHER" id="PTHR31672">
    <property type="entry name" value="BNACNNG10540D PROTEIN"/>
    <property type="match status" value="1"/>
</dbReference>
<dbReference type="InterPro" id="IPR013187">
    <property type="entry name" value="F-box-assoc_dom_typ3"/>
</dbReference>
<proteinExistence type="predicted"/>
<dbReference type="Pfam" id="PF08268">
    <property type="entry name" value="FBA_3"/>
    <property type="match status" value="1"/>
</dbReference>
<dbReference type="InterPro" id="IPR050796">
    <property type="entry name" value="SCF_F-box_component"/>
</dbReference>
<dbReference type="Pfam" id="PF12937">
    <property type="entry name" value="F-box-like"/>
    <property type="match status" value="1"/>
</dbReference>
<evidence type="ECO:0000259" key="1">
    <source>
        <dbReference type="SMART" id="SM00256"/>
    </source>
</evidence>
<dbReference type="SUPFAM" id="SSF81383">
    <property type="entry name" value="F-box domain"/>
    <property type="match status" value="1"/>
</dbReference>
<dbReference type="InterPro" id="IPR017451">
    <property type="entry name" value="F-box-assoc_interact_dom"/>
</dbReference>
<comment type="caution">
    <text evidence="2">The sequence shown here is derived from an EMBL/GenBank/DDBJ whole genome shotgun (WGS) entry which is preliminary data.</text>
</comment>
<name>A0A835I9T5_9MAGN</name>
<reference evidence="2 3" key="1">
    <citation type="submission" date="2020-10" db="EMBL/GenBank/DDBJ databases">
        <title>The Coptis chinensis genome and diversification of protoberbering-type alkaloids.</title>
        <authorList>
            <person name="Wang B."/>
            <person name="Shu S."/>
            <person name="Song C."/>
            <person name="Liu Y."/>
        </authorList>
    </citation>
    <scope>NUCLEOTIDE SEQUENCE [LARGE SCALE GENOMIC DNA]</scope>
    <source>
        <strain evidence="2">HL-2020</strain>
        <tissue evidence="2">Leaf</tissue>
    </source>
</reference>
<dbReference type="PANTHER" id="PTHR31672:SF13">
    <property type="entry name" value="F-BOX PROTEIN CPR30-LIKE"/>
    <property type="match status" value="1"/>
</dbReference>
<dbReference type="Proteomes" id="UP000631114">
    <property type="component" value="Unassembled WGS sequence"/>
</dbReference>
<keyword evidence="3" id="KW-1185">Reference proteome</keyword>
<accession>A0A835I9T5</accession>
<gene>
    <name evidence="2" type="ORF">IFM89_039075</name>
</gene>
<evidence type="ECO:0000313" key="2">
    <source>
        <dbReference type="EMBL" id="KAF9612357.1"/>
    </source>
</evidence>
<dbReference type="InterPro" id="IPR036047">
    <property type="entry name" value="F-box-like_dom_sf"/>
</dbReference>
<evidence type="ECO:0000313" key="3">
    <source>
        <dbReference type="Proteomes" id="UP000631114"/>
    </source>
</evidence>
<feature type="domain" description="F-box" evidence="1">
    <location>
        <begin position="25"/>
        <end position="64"/>
    </location>
</feature>
<dbReference type="EMBL" id="JADFTS010000004">
    <property type="protein sequence ID" value="KAF9612357.1"/>
    <property type="molecule type" value="Genomic_DNA"/>
</dbReference>
<sequence>MSKGGEQQDNEGSNNEQNRVCSWSLPEEIYLNIFSRLHIRYLIRCRCVCKFWHTLISDPYLVSMHLTHPQGKEPDLILVVNEYEKDDESGNYRTRKNLYTVENIGCNDEAVKPLPLPPIDLNPFAFCIKASFDGLIWLTNSWTPSSKSFYVWNPCTGEILRLPSPRTMMSKTSIFFGFDHNSSLNDYTLFGLFSNTNGSDNNLEAEVWTLGSGSWRRIGKVPFAPKFSTDCVSTVGALHWLSEDINPHSVYVGVCSFVIGNNKEFQFTPLPRKITCGNRYSIGSLWGCLSAVDYSFPRHIQIWILKQLGVKESWTKQYVMSIDEEDIFQLRLLCLLKCGKILLQYNGMKLVSYNPKSRKIREIGLHRFLGNRNLDFDAFLHIGTLLSPMPCNRIVYES</sequence>
<dbReference type="CDD" id="cd22157">
    <property type="entry name" value="F-box_AtFBW1-like"/>
    <property type="match status" value="1"/>
</dbReference>
<dbReference type="InterPro" id="IPR001810">
    <property type="entry name" value="F-box_dom"/>
</dbReference>
<dbReference type="AlphaFoldDB" id="A0A835I9T5"/>
<dbReference type="NCBIfam" id="TIGR01640">
    <property type="entry name" value="F_box_assoc_1"/>
    <property type="match status" value="1"/>
</dbReference>
<dbReference type="OrthoDB" id="610337at2759"/>
<protein>
    <recommendedName>
        <fullName evidence="1">F-box domain-containing protein</fullName>
    </recommendedName>
</protein>
<dbReference type="SMART" id="SM00256">
    <property type="entry name" value="FBOX"/>
    <property type="match status" value="1"/>
</dbReference>
<dbReference type="Gene3D" id="1.20.1280.50">
    <property type="match status" value="1"/>
</dbReference>
<organism evidence="2 3">
    <name type="scientific">Coptis chinensis</name>
    <dbReference type="NCBI Taxonomy" id="261450"/>
    <lineage>
        <taxon>Eukaryota</taxon>
        <taxon>Viridiplantae</taxon>
        <taxon>Streptophyta</taxon>
        <taxon>Embryophyta</taxon>
        <taxon>Tracheophyta</taxon>
        <taxon>Spermatophyta</taxon>
        <taxon>Magnoliopsida</taxon>
        <taxon>Ranunculales</taxon>
        <taxon>Ranunculaceae</taxon>
        <taxon>Coptidoideae</taxon>
        <taxon>Coptis</taxon>
    </lineage>
</organism>